<dbReference type="VEuPathDB" id="VectorBase:ADIR003862"/>
<evidence type="ECO:0000313" key="3">
    <source>
        <dbReference type="EnsemblMetazoa" id="ADIR003862-PA"/>
    </source>
</evidence>
<dbReference type="AlphaFoldDB" id="A0A182N888"/>
<accession>A0A182N888</accession>
<feature type="region of interest" description="Disordered" evidence="1">
    <location>
        <begin position="45"/>
        <end position="91"/>
    </location>
</feature>
<dbReference type="STRING" id="7168.A0A182N888"/>
<organism evidence="3 4">
    <name type="scientific">Anopheles dirus</name>
    <dbReference type="NCBI Taxonomy" id="7168"/>
    <lineage>
        <taxon>Eukaryota</taxon>
        <taxon>Metazoa</taxon>
        <taxon>Ecdysozoa</taxon>
        <taxon>Arthropoda</taxon>
        <taxon>Hexapoda</taxon>
        <taxon>Insecta</taxon>
        <taxon>Pterygota</taxon>
        <taxon>Neoptera</taxon>
        <taxon>Endopterygota</taxon>
        <taxon>Diptera</taxon>
        <taxon>Nematocera</taxon>
        <taxon>Culicoidea</taxon>
        <taxon>Culicidae</taxon>
        <taxon>Anophelinae</taxon>
        <taxon>Anopheles</taxon>
    </lineage>
</organism>
<evidence type="ECO:0000313" key="4">
    <source>
        <dbReference type="Proteomes" id="UP000075884"/>
    </source>
</evidence>
<protein>
    <submittedName>
        <fullName evidence="3">DUF4806 domain-containing protein</fullName>
    </submittedName>
</protein>
<evidence type="ECO:0000256" key="1">
    <source>
        <dbReference type="SAM" id="MobiDB-lite"/>
    </source>
</evidence>
<evidence type="ECO:0000259" key="2">
    <source>
        <dbReference type="Pfam" id="PF16064"/>
    </source>
</evidence>
<reference evidence="3" key="2">
    <citation type="submission" date="2020-05" db="UniProtKB">
        <authorList>
            <consortium name="EnsemblMetazoa"/>
        </authorList>
    </citation>
    <scope>IDENTIFICATION</scope>
    <source>
        <strain evidence="3">WRAIR2</strain>
    </source>
</reference>
<reference evidence="4" key="1">
    <citation type="submission" date="2013-03" db="EMBL/GenBank/DDBJ databases">
        <title>The Genome Sequence of Anopheles dirus WRAIR2.</title>
        <authorList>
            <consortium name="The Broad Institute Genomics Platform"/>
            <person name="Neafsey D.E."/>
            <person name="Walton C."/>
            <person name="Walker B."/>
            <person name="Young S.K."/>
            <person name="Zeng Q."/>
            <person name="Gargeya S."/>
            <person name="Fitzgerald M."/>
            <person name="Haas B."/>
            <person name="Abouelleil A."/>
            <person name="Allen A.W."/>
            <person name="Alvarado L."/>
            <person name="Arachchi H.M."/>
            <person name="Berlin A.M."/>
            <person name="Chapman S.B."/>
            <person name="Gainer-Dewar J."/>
            <person name="Goldberg J."/>
            <person name="Griggs A."/>
            <person name="Gujja S."/>
            <person name="Hansen M."/>
            <person name="Howarth C."/>
            <person name="Imamovic A."/>
            <person name="Ireland A."/>
            <person name="Larimer J."/>
            <person name="McCowan C."/>
            <person name="Murphy C."/>
            <person name="Pearson M."/>
            <person name="Poon T.W."/>
            <person name="Priest M."/>
            <person name="Roberts A."/>
            <person name="Saif S."/>
            <person name="Shea T."/>
            <person name="Sisk P."/>
            <person name="Sykes S."/>
            <person name="Wortman J."/>
            <person name="Nusbaum C."/>
            <person name="Birren B."/>
        </authorList>
    </citation>
    <scope>NUCLEOTIDE SEQUENCE [LARGE SCALE GENOMIC DNA]</scope>
    <source>
        <strain evidence="4">WRAIR2</strain>
    </source>
</reference>
<sequence>MIEFIKVESVANNDADPFVNSAASADTHLFHESVFEEVPVRKKVPKNARQTVKTRSGRNPAATSSTTKASKVKTESPPGNKSNEEATLAESLPTRLSKTEQRLLNIEANLMEMSSTLDSIGDQFQTLLNNVATSSQRVRGVVDLKFESISNEEQFEAFNANLERPAYEQQIYQWLDSHIIEDRSDRRMLDAMDLLFTRKFLTECSWTGIGRGTEKIAFMRMSN</sequence>
<proteinExistence type="predicted"/>
<dbReference type="InterPro" id="IPR032071">
    <property type="entry name" value="DUF4806"/>
</dbReference>
<dbReference type="Proteomes" id="UP000075884">
    <property type="component" value="Unassembled WGS sequence"/>
</dbReference>
<feature type="domain" description="DUF4806" evidence="2">
    <location>
        <begin position="145"/>
        <end position="222"/>
    </location>
</feature>
<dbReference type="EnsemblMetazoa" id="ADIR003862-RA">
    <property type="protein sequence ID" value="ADIR003862-PA"/>
    <property type="gene ID" value="ADIR003862"/>
</dbReference>
<keyword evidence="4" id="KW-1185">Reference proteome</keyword>
<dbReference type="Pfam" id="PF16064">
    <property type="entry name" value="DUF4806"/>
    <property type="match status" value="1"/>
</dbReference>
<name>A0A182N888_9DIPT</name>